<reference evidence="2" key="1">
    <citation type="submission" date="2019-09" db="EMBL/GenBank/DDBJ databases">
        <title>Yersinia canariae sp. nov., isolated from a human yersiniosis case.</title>
        <authorList>
            <person name="Nguyen S.V."/>
            <person name="Greig D."/>
            <person name="Hurley D."/>
            <person name="Cao Y."/>
            <person name="McCabe E."/>
            <person name="Mitchell M."/>
            <person name="Jenkins C."/>
            <person name="Fanning S."/>
        </authorList>
    </citation>
    <scope>NUCLEOTIDE SEQUENCE [LARGE SCALE GENOMIC DNA]</scope>
    <source>
        <strain evidence="2">NCTC 14382</strain>
    </source>
</reference>
<dbReference type="KEGG" id="yca:F0T03_13510"/>
<dbReference type="Gene3D" id="3.10.450.50">
    <property type="match status" value="1"/>
</dbReference>
<organism evidence="1 2">
    <name type="scientific">Yersinia canariae</name>
    <dbReference type="NCBI Taxonomy" id="2607663"/>
    <lineage>
        <taxon>Bacteria</taxon>
        <taxon>Pseudomonadati</taxon>
        <taxon>Pseudomonadota</taxon>
        <taxon>Gammaproteobacteria</taxon>
        <taxon>Enterobacterales</taxon>
        <taxon>Yersiniaceae</taxon>
        <taxon>Yersinia</taxon>
    </lineage>
</organism>
<dbReference type="AlphaFoldDB" id="A0A857F2V3"/>
<proteinExistence type="predicted"/>
<dbReference type="RefSeq" id="WP_159678858.1">
    <property type="nucleotide sequence ID" value="NZ_CP043727.1"/>
</dbReference>
<evidence type="ECO:0000313" key="1">
    <source>
        <dbReference type="EMBL" id="QHB33079.1"/>
    </source>
</evidence>
<dbReference type="SUPFAM" id="SSF54427">
    <property type="entry name" value="NTF2-like"/>
    <property type="match status" value="1"/>
</dbReference>
<gene>
    <name evidence="1" type="ORF">F0T03_13510</name>
</gene>
<dbReference type="InterPro" id="IPR032710">
    <property type="entry name" value="NTF2-like_dom_sf"/>
</dbReference>
<name>A0A857F2V3_9GAMM</name>
<evidence type="ECO:0000313" key="2">
    <source>
        <dbReference type="Proteomes" id="UP000464402"/>
    </source>
</evidence>
<keyword evidence="2" id="KW-1185">Reference proteome</keyword>
<dbReference type="Proteomes" id="UP000464402">
    <property type="component" value="Chromosome"/>
</dbReference>
<dbReference type="EMBL" id="CP043727">
    <property type="protein sequence ID" value="QHB33079.1"/>
    <property type="molecule type" value="Genomic_DNA"/>
</dbReference>
<accession>A0A857F2V3</accession>
<protein>
    <submittedName>
        <fullName evidence="1">Nuclear transport factor 2 family protein</fullName>
    </submittedName>
</protein>
<sequence length="111" mass="12320">MNLPLAIPVKNFINATNSHDTTAYLAQFTPDADITDWGHYYQGEKGLLAWNATDNIGVNARMHIISVIAVERDGLSGQAVMMDVKSDKFTGHGLIQFYTEGDLIRRIVIEP</sequence>